<dbReference type="InterPro" id="IPR023346">
    <property type="entry name" value="Lysozyme-like_dom_sf"/>
</dbReference>
<dbReference type="InterPro" id="IPR036950">
    <property type="entry name" value="PBP_transglycosylase"/>
</dbReference>
<evidence type="ECO:0000256" key="6">
    <source>
        <dbReference type="ARBA" id="ARBA00034000"/>
    </source>
</evidence>
<accession>A0A1E2SK44</accession>
<dbReference type="InterPro" id="IPR050396">
    <property type="entry name" value="Glycosyltr_51/Transpeptidase"/>
</dbReference>
<keyword evidence="2" id="KW-0378">Hydrolase</keyword>
<comment type="catalytic activity">
    <reaction evidence="6">
        <text>Preferential cleavage: (Ac)2-L-Lys-D-Ala-|-D-Ala. Also transpeptidation of peptidyl-alanyl moieties that are N-acyl substituents of D-alanine.</text>
        <dbReference type="EC" id="3.4.16.4"/>
    </reaction>
</comment>
<keyword evidence="5" id="KW-0511">Multifunctional enzyme</keyword>
<name>A0A1E2SK44_LEIXY</name>
<reference evidence="9 10" key="1">
    <citation type="submission" date="2015-11" db="EMBL/GenBank/DDBJ databases">
        <authorList>
            <person name="Zhang Y."/>
            <person name="Guo Z."/>
        </authorList>
    </citation>
    <scope>NUCLEOTIDE SEQUENCE [LARGE SCALE GENOMIC DNA]</scope>
    <source>
        <strain evidence="10">gdw1</strain>
    </source>
</reference>
<keyword evidence="2" id="KW-0645">Protease</keyword>
<dbReference type="Proteomes" id="UP000094426">
    <property type="component" value="Unassembled WGS sequence"/>
</dbReference>
<dbReference type="Pfam" id="PF00912">
    <property type="entry name" value="Transgly"/>
    <property type="match status" value="1"/>
</dbReference>
<feature type="domain" description="Glycosyl transferase family 51" evidence="8">
    <location>
        <begin position="77"/>
        <end position="269"/>
    </location>
</feature>
<dbReference type="GO" id="GO:0009252">
    <property type="term" value="P:peptidoglycan biosynthetic process"/>
    <property type="evidence" value="ECO:0007669"/>
    <property type="project" value="TreeGrafter"/>
</dbReference>
<evidence type="ECO:0000313" key="9">
    <source>
        <dbReference type="EMBL" id="ODA90044.1"/>
    </source>
</evidence>
<dbReference type="OMA" id="PLATGCH"/>
<dbReference type="EMBL" id="LNZG01000023">
    <property type="protein sequence ID" value="ODA90044.1"/>
    <property type="molecule type" value="Genomic_DNA"/>
</dbReference>
<dbReference type="GO" id="GO:0009002">
    <property type="term" value="F:serine-type D-Ala-D-Ala carboxypeptidase activity"/>
    <property type="evidence" value="ECO:0007669"/>
    <property type="project" value="UniProtKB-EC"/>
</dbReference>
<evidence type="ECO:0000259" key="8">
    <source>
        <dbReference type="Pfam" id="PF00912"/>
    </source>
</evidence>
<dbReference type="GO" id="GO:0008955">
    <property type="term" value="F:peptidoglycan glycosyltransferase activity"/>
    <property type="evidence" value="ECO:0007669"/>
    <property type="project" value="UniProtKB-EC"/>
</dbReference>
<dbReference type="PANTHER" id="PTHR32282">
    <property type="entry name" value="BINDING PROTEIN TRANSPEPTIDASE, PUTATIVE-RELATED"/>
    <property type="match status" value="1"/>
</dbReference>
<dbReference type="OrthoDB" id="9766909at2"/>
<evidence type="ECO:0000256" key="3">
    <source>
        <dbReference type="ARBA" id="ARBA00022676"/>
    </source>
</evidence>
<dbReference type="SUPFAM" id="SSF53955">
    <property type="entry name" value="Lysozyme-like"/>
    <property type="match status" value="1"/>
</dbReference>
<dbReference type="SUPFAM" id="SSF56601">
    <property type="entry name" value="beta-lactamase/transpeptidase-like"/>
    <property type="match status" value="1"/>
</dbReference>
<evidence type="ECO:0000256" key="7">
    <source>
        <dbReference type="ARBA" id="ARBA00049902"/>
    </source>
</evidence>
<evidence type="ECO:0000313" key="10">
    <source>
        <dbReference type="Proteomes" id="UP000094426"/>
    </source>
</evidence>
<dbReference type="AlphaFoldDB" id="A0A1E2SK44"/>
<evidence type="ECO:0000256" key="2">
    <source>
        <dbReference type="ARBA" id="ARBA00022670"/>
    </source>
</evidence>
<gene>
    <name evidence="9" type="ORF">ATY41_03175</name>
</gene>
<keyword evidence="4" id="KW-0808">Transferase</keyword>
<comment type="catalytic activity">
    <reaction evidence="7">
        <text>[GlcNAc-(1-&gt;4)-Mur2Ac(oyl-L-Ala-gamma-D-Glu-L-Lys-D-Ala-D-Ala)](n)-di-trans,octa-cis-undecaprenyl diphosphate + beta-D-GlcNAc-(1-&gt;4)-Mur2Ac(oyl-L-Ala-gamma-D-Glu-L-Lys-D-Ala-D-Ala)-di-trans,octa-cis-undecaprenyl diphosphate = [GlcNAc-(1-&gt;4)-Mur2Ac(oyl-L-Ala-gamma-D-Glu-L-Lys-D-Ala-D-Ala)](n+1)-di-trans,octa-cis-undecaprenyl diphosphate + di-trans,octa-cis-undecaprenyl diphosphate + H(+)</text>
        <dbReference type="Rhea" id="RHEA:23708"/>
        <dbReference type="Rhea" id="RHEA-COMP:9602"/>
        <dbReference type="Rhea" id="RHEA-COMP:9603"/>
        <dbReference type="ChEBI" id="CHEBI:15378"/>
        <dbReference type="ChEBI" id="CHEBI:58405"/>
        <dbReference type="ChEBI" id="CHEBI:60033"/>
        <dbReference type="ChEBI" id="CHEBI:78435"/>
        <dbReference type="EC" id="2.4.99.28"/>
    </reaction>
</comment>
<dbReference type="PANTHER" id="PTHR32282:SF33">
    <property type="entry name" value="PEPTIDOGLYCAN GLYCOSYLTRANSFERASE"/>
    <property type="match status" value="1"/>
</dbReference>
<dbReference type="InterPro" id="IPR001264">
    <property type="entry name" value="Glyco_trans_51"/>
</dbReference>
<proteinExistence type="predicted"/>
<comment type="caution">
    <text evidence="9">The sequence shown here is derived from an EMBL/GenBank/DDBJ whole genome shotgun (WGS) entry which is preliminary data.</text>
</comment>
<evidence type="ECO:0000256" key="4">
    <source>
        <dbReference type="ARBA" id="ARBA00022679"/>
    </source>
</evidence>
<evidence type="ECO:0000256" key="1">
    <source>
        <dbReference type="ARBA" id="ARBA00022645"/>
    </source>
</evidence>
<sequence length="401" mass="43066">MTHLSRRRRTAAGFLALSAVAGVMVVAMVAPAVAVSGMAADSGIRLFEGLPEYIKPDKLAQTTDIYAKDGTGAPVLIAAVYEQNREIVGWDQISPQVKDALIATEDPRFYSRGGVDVRAALRAAAGNALSENVGSGASTISMQYVKNILVQRAEAIPDKAKREAAYDDATKTSMDRKLKEIRLAIGLEKAYTKDQILLGYLNIAPFGGTTYDIQSAAKYYYGVTAAELTLPQAASLIASVNEPNGLRLDREENLADNKKRRDGDVLAAMLKEGKITQAQHDEAVAAPIEPKITPLATGCHAANPLGAGFFCDYVERVIRNQKMLQDAVDPERSTLTTGGYDIYTTLDLDLQRAALESMRAYVPMSAPALDLGGSLVTIEPGTGRVLAMAQNKDFDAHPEDT</sequence>
<keyword evidence="3" id="KW-0328">Glycosyltransferase</keyword>
<dbReference type="Gene3D" id="3.40.710.10">
    <property type="entry name" value="DD-peptidase/beta-lactamase superfamily"/>
    <property type="match status" value="1"/>
</dbReference>
<dbReference type="Gene3D" id="1.10.3810.10">
    <property type="entry name" value="Biosynthetic peptidoglycan transglycosylase-like"/>
    <property type="match status" value="1"/>
</dbReference>
<organism evidence="9 10">
    <name type="scientific">Leifsonia xyli subsp. xyli</name>
    <dbReference type="NCBI Taxonomy" id="59736"/>
    <lineage>
        <taxon>Bacteria</taxon>
        <taxon>Bacillati</taxon>
        <taxon>Actinomycetota</taxon>
        <taxon>Actinomycetes</taxon>
        <taxon>Micrococcales</taxon>
        <taxon>Microbacteriaceae</taxon>
        <taxon>Leifsonia</taxon>
    </lineage>
</organism>
<dbReference type="RefSeq" id="WP_011186952.1">
    <property type="nucleotide sequence ID" value="NZ_LNZG01000023.1"/>
</dbReference>
<keyword evidence="1" id="KW-0121">Carboxypeptidase</keyword>
<dbReference type="GO" id="GO:0006508">
    <property type="term" value="P:proteolysis"/>
    <property type="evidence" value="ECO:0007669"/>
    <property type="project" value="UniProtKB-KW"/>
</dbReference>
<dbReference type="GO" id="GO:0030288">
    <property type="term" value="C:outer membrane-bounded periplasmic space"/>
    <property type="evidence" value="ECO:0007669"/>
    <property type="project" value="TreeGrafter"/>
</dbReference>
<protein>
    <recommendedName>
        <fullName evidence="8">Glycosyl transferase family 51 domain-containing protein</fullName>
    </recommendedName>
</protein>
<evidence type="ECO:0000256" key="5">
    <source>
        <dbReference type="ARBA" id="ARBA00023268"/>
    </source>
</evidence>
<dbReference type="InterPro" id="IPR012338">
    <property type="entry name" value="Beta-lactam/transpept-like"/>
</dbReference>